<gene>
    <name evidence="2" type="ORF">ACF05T_26690</name>
</gene>
<comment type="caution">
    <text evidence="2">The sequence shown here is derived from an EMBL/GenBank/DDBJ whole genome shotgun (WGS) entry which is preliminary data.</text>
</comment>
<accession>A0ABW6YIH7</accession>
<reference evidence="2 3" key="1">
    <citation type="submission" date="2024-10" db="EMBL/GenBank/DDBJ databases">
        <title>The Natural Products Discovery Center: Release of the First 8490 Sequenced Strains for Exploring Actinobacteria Biosynthetic Diversity.</title>
        <authorList>
            <person name="Kalkreuter E."/>
            <person name="Kautsar S.A."/>
            <person name="Yang D."/>
            <person name="Bader C.D."/>
            <person name="Teijaro C.N."/>
            <person name="Fluegel L."/>
            <person name="Davis C.M."/>
            <person name="Simpson J.R."/>
            <person name="Lauterbach L."/>
            <person name="Steele A.D."/>
            <person name="Gui C."/>
            <person name="Meng S."/>
            <person name="Li G."/>
            <person name="Viehrig K."/>
            <person name="Ye F."/>
            <person name="Su P."/>
            <person name="Kiefer A.F."/>
            <person name="Nichols A."/>
            <person name="Cepeda A.J."/>
            <person name="Yan W."/>
            <person name="Fan B."/>
            <person name="Jiang Y."/>
            <person name="Adhikari A."/>
            <person name="Zheng C.-J."/>
            <person name="Schuster L."/>
            <person name="Cowan T.M."/>
            <person name="Smanski M.J."/>
            <person name="Chevrette M.G."/>
            <person name="De Carvalho L.P.S."/>
            <person name="Shen B."/>
        </authorList>
    </citation>
    <scope>NUCLEOTIDE SEQUENCE [LARGE SCALE GENOMIC DNA]</scope>
    <source>
        <strain evidence="2 3">NPDC015755</strain>
    </source>
</reference>
<feature type="region of interest" description="Disordered" evidence="1">
    <location>
        <begin position="50"/>
        <end position="69"/>
    </location>
</feature>
<name>A0ABW6YIH7_9ACTN</name>
<evidence type="ECO:0000313" key="2">
    <source>
        <dbReference type="EMBL" id="MFF8279659.1"/>
    </source>
</evidence>
<evidence type="ECO:0000313" key="3">
    <source>
        <dbReference type="Proteomes" id="UP001603013"/>
    </source>
</evidence>
<dbReference type="RefSeq" id="WP_391936592.1">
    <property type="nucleotide sequence ID" value="NZ_JBIBSM010000016.1"/>
</dbReference>
<proteinExistence type="predicted"/>
<evidence type="ECO:0000256" key="1">
    <source>
        <dbReference type="SAM" id="MobiDB-lite"/>
    </source>
</evidence>
<dbReference type="EMBL" id="JBIBSM010000016">
    <property type="protein sequence ID" value="MFF8279659.1"/>
    <property type="molecule type" value="Genomic_DNA"/>
</dbReference>
<dbReference type="Proteomes" id="UP001603013">
    <property type="component" value="Unassembled WGS sequence"/>
</dbReference>
<keyword evidence="3" id="KW-1185">Reference proteome</keyword>
<protein>
    <submittedName>
        <fullName evidence="2">Uncharacterized protein</fullName>
    </submittedName>
</protein>
<organism evidence="2 3">
    <name type="scientific">Streptomyces lateritius</name>
    <dbReference type="NCBI Taxonomy" id="67313"/>
    <lineage>
        <taxon>Bacteria</taxon>
        <taxon>Bacillati</taxon>
        <taxon>Actinomycetota</taxon>
        <taxon>Actinomycetes</taxon>
        <taxon>Kitasatosporales</taxon>
        <taxon>Streptomycetaceae</taxon>
        <taxon>Streptomyces</taxon>
    </lineage>
</organism>
<sequence>MGDQGSTSIGGRTGGQLAGVLPAHIIALDVLQIDGRELLTEPYERRRAAGEGLFRERGLSPPWTLPDDD</sequence>